<organism evidence="1 2">
    <name type="scientific">Paenibacillus mucilaginosus (strain KNP414)</name>
    <dbReference type="NCBI Taxonomy" id="1036673"/>
    <lineage>
        <taxon>Bacteria</taxon>
        <taxon>Bacillati</taxon>
        <taxon>Bacillota</taxon>
        <taxon>Bacilli</taxon>
        <taxon>Bacillales</taxon>
        <taxon>Paenibacillaceae</taxon>
        <taxon>Paenibacillus</taxon>
    </lineage>
</organism>
<name>F8FQE5_PAEMK</name>
<dbReference type="EMBL" id="CP002869">
    <property type="protein sequence ID" value="AEI39206.1"/>
    <property type="molecule type" value="Genomic_DNA"/>
</dbReference>
<evidence type="ECO:0000313" key="1">
    <source>
        <dbReference type="EMBL" id="AEI39206.1"/>
    </source>
</evidence>
<protein>
    <submittedName>
        <fullName evidence="1">Uncharacterized protein</fullName>
    </submittedName>
</protein>
<proteinExistence type="predicted"/>
<reference evidence="2" key="1">
    <citation type="submission" date="2011-06" db="EMBL/GenBank/DDBJ databases">
        <title>Complete genome sequence of Paenibacillus mucilaginosus KNP414.</title>
        <authorList>
            <person name="Wang J."/>
            <person name="Hu S."/>
            <person name="Hu X."/>
            <person name="Zhang B."/>
            <person name="Dong D."/>
            <person name="Zhang S."/>
            <person name="Zhao K."/>
            <person name="Wu D."/>
        </authorList>
    </citation>
    <scope>NUCLEOTIDE SEQUENCE [LARGE SCALE GENOMIC DNA]</scope>
    <source>
        <strain evidence="2">KNP414</strain>
    </source>
</reference>
<gene>
    <name evidence="1" type="ordered locus">KNP414_00602</name>
</gene>
<dbReference type="KEGG" id="pms:KNP414_00602"/>
<dbReference type="PATRIC" id="fig|1036673.3.peg.532"/>
<dbReference type="AlphaFoldDB" id="F8FQE5"/>
<sequence>MSGNARGWICAYFKFSEKYIDFPGNAYYNDKQIQNMKRDEREQ</sequence>
<accession>F8FQE5</accession>
<evidence type="ECO:0000313" key="2">
    <source>
        <dbReference type="Proteomes" id="UP000006620"/>
    </source>
</evidence>
<dbReference type="HOGENOM" id="CLU_3236979_0_0_9"/>
<reference evidence="1 2" key="2">
    <citation type="journal article" date="2013" name="Genome Announc.">
        <title>Genome Sequence of Growth-Improving Paenibacillus mucilaginosus Strain KNP414.</title>
        <authorList>
            <person name="Lu J.J."/>
            <person name="Wang J.F."/>
            <person name="Hu X.F."/>
        </authorList>
    </citation>
    <scope>NUCLEOTIDE SEQUENCE [LARGE SCALE GENOMIC DNA]</scope>
    <source>
        <strain evidence="1 2">KNP414</strain>
    </source>
</reference>
<dbReference type="Proteomes" id="UP000006620">
    <property type="component" value="Chromosome"/>
</dbReference>